<dbReference type="Pfam" id="PF04066">
    <property type="entry name" value="MrpF_PhaF"/>
    <property type="match status" value="1"/>
</dbReference>
<organism evidence="10 11">
    <name type="scientific">Devosia yakushimensis</name>
    <dbReference type="NCBI Taxonomy" id="470028"/>
    <lineage>
        <taxon>Bacteria</taxon>
        <taxon>Pseudomonadati</taxon>
        <taxon>Pseudomonadota</taxon>
        <taxon>Alphaproteobacteria</taxon>
        <taxon>Hyphomicrobiales</taxon>
        <taxon>Devosiaceae</taxon>
        <taxon>Devosia</taxon>
    </lineage>
</organism>
<keyword evidence="11" id="KW-1185">Reference proteome</keyword>
<evidence type="ECO:0000256" key="4">
    <source>
        <dbReference type="ARBA" id="ARBA00022475"/>
    </source>
</evidence>
<keyword evidence="3 8" id="KW-0813">Transport</keyword>
<evidence type="ECO:0000256" key="2">
    <source>
        <dbReference type="ARBA" id="ARBA00009212"/>
    </source>
</evidence>
<proteinExistence type="inferred from homology"/>
<sequence length="93" mass="10194">MSAAILFWTLTTAQVLLALAMVATIYRVIKGPRAQDRIVSLDALYVNAMLLLIVFGIRYGTAIYFEVALIISLLGFVGTVALAKFLMRGEVIE</sequence>
<comment type="similarity">
    <text evidence="2 8">Belongs to the CPA3 antiporters (TC 2.A.63) subunit F family.</text>
</comment>
<keyword evidence="4 8" id="KW-1003">Cell membrane</keyword>
<dbReference type="EMBL" id="BSNG01000001">
    <property type="protein sequence ID" value="GLQ11154.1"/>
    <property type="molecule type" value="Genomic_DNA"/>
</dbReference>
<evidence type="ECO:0000256" key="1">
    <source>
        <dbReference type="ARBA" id="ARBA00004651"/>
    </source>
</evidence>
<dbReference type="PANTHER" id="PTHR34702:SF1">
    <property type="entry name" value="NA(+)_H(+) ANTIPORTER SUBUNIT F"/>
    <property type="match status" value="1"/>
</dbReference>
<dbReference type="PIRSF" id="PIRSF028784">
    <property type="entry name" value="MrpF"/>
    <property type="match status" value="1"/>
</dbReference>
<keyword evidence="6 9" id="KW-1133">Transmembrane helix</keyword>
<dbReference type="NCBIfam" id="NF004812">
    <property type="entry name" value="PRK06161.1"/>
    <property type="match status" value="1"/>
</dbReference>
<comment type="caution">
    <text evidence="10">The sequence shown here is derived from an EMBL/GenBank/DDBJ whole genome shotgun (WGS) entry which is preliminary data.</text>
</comment>
<feature type="transmembrane region" description="Helical" evidence="9">
    <location>
        <begin position="6"/>
        <end position="26"/>
    </location>
</feature>
<evidence type="ECO:0000256" key="5">
    <source>
        <dbReference type="ARBA" id="ARBA00022692"/>
    </source>
</evidence>
<name>A0ABQ5UJ33_9HYPH</name>
<keyword evidence="8" id="KW-0050">Antiport</keyword>
<dbReference type="RefSeq" id="WP_284392376.1">
    <property type="nucleotide sequence ID" value="NZ_BSNG01000001.1"/>
</dbReference>
<comment type="subcellular location">
    <subcellularLocation>
        <location evidence="1 8">Cell membrane</location>
        <topology evidence="1 8">Multi-pass membrane protein</topology>
    </subcellularLocation>
</comment>
<evidence type="ECO:0000256" key="7">
    <source>
        <dbReference type="ARBA" id="ARBA00023136"/>
    </source>
</evidence>
<gene>
    <name evidence="10" type="primary">phaF</name>
    <name evidence="10" type="ORF">GCM10007913_30860</name>
</gene>
<keyword evidence="8" id="KW-0406">Ion transport</keyword>
<accession>A0ABQ5UJ33</accession>
<evidence type="ECO:0000256" key="6">
    <source>
        <dbReference type="ARBA" id="ARBA00022989"/>
    </source>
</evidence>
<feature type="transmembrane region" description="Helical" evidence="9">
    <location>
        <begin position="63"/>
        <end position="87"/>
    </location>
</feature>
<evidence type="ECO:0000256" key="8">
    <source>
        <dbReference type="PIRNR" id="PIRNR028784"/>
    </source>
</evidence>
<protein>
    <submittedName>
        <fullName evidence="10">K+/H+ antiporter subunit F</fullName>
    </submittedName>
</protein>
<keyword evidence="7 8" id="KW-0472">Membrane</keyword>
<dbReference type="InterPro" id="IPR007208">
    <property type="entry name" value="MrpF/PhaF-like"/>
</dbReference>
<reference evidence="10" key="1">
    <citation type="journal article" date="2014" name="Int. J. Syst. Evol. Microbiol.">
        <title>Complete genome of a new Firmicutes species belonging to the dominant human colonic microbiota ('Ruminococcus bicirculans') reveals two chromosomes and a selective capacity to utilize plant glucans.</title>
        <authorList>
            <consortium name="NISC Comparative Sequencing Program"/>
            <person name="Wegmann U."/>
            <person name="Louis P."/>
            <person name="Goesmann A."/>
            <person name="Henrissat B."/>
            <person name="Duncan S.H."/>
            <person name="Flint H.J."/>
        </authorList>
    </citation>
    <scope>NUCLEOTIDE SEQUENCE</scope>
    <source>
        <strain evidence="10">NBRC 103855</strain>
    </source>
</reference>
<evidence type="ECO:0000313" key="11">
    <source>
        <dbReference type="Proteomes" id="UP001161406"/>
    </source>
</evidence>
<dbReference type="Proteomes" id="UP001161406">
    <property type="component" value="Unassembled WGS sequence"/>
</dbReference>
<feature type="transmembrane region" description="Helical" evidence="9">
    <location>
        <begin position="38"/>
        <end position="57"/>
    </location>
</feature>
<keyword evidence="5 9" id="KW-0812">Transmembrane</keyword>
<evidence type="ECO:0000313" key="10">
    <source>
        <dbReference type="EMBL" id="GLQ11154.1"/>
    </source>
</evidence>
<reference evidence="10" key="2">
    <citation type="submission" date="2023-01" db="EMBL/GenBank/DDBJ databases">
        <title>Draft genome sequence of Devosia yakushimensis strain NBRC 103855.</title>
        <authorList>
            <person name="Sun Q."/>
            <person name="Mori K."/>
        </authorList>
    </citation>
    <scope>NUCLEOTIDE SEQUENCE</scope>
    <source>
        <strain evidence="10">NBRC 103855</strain>
    </source>
</reference>
<evidence type="ECO:0000256" key="9">
    <source>
        <dbReference type="SAM" id="Phobius"/>
    </source>
</evidence>
<evidence type="ECO:0000256" key="3">
    <source>
        <dbReference type="ARBA" id="ARBA00022448"/>
    </source>
</evidence>
<dbReference type="PANTHER" id="PTHR34702">
    <property type="entry name" value="NA(+)/H(+) ANTIPORTER SUBUNIT F1"/>
    <property type="match status" value="1"/>
</dbReference>